<reference evidence="2" key="1">
    <citation type="submission" date="2022-11" db="EMBL/GenBank/DDBJ databases">
        <title>Methylomonas rapida sp. nov., Carotenoid-Producing Obligate Methanotrophs with High Growth Characteristics and Biotechnological Potential.</title>
        <authorList>
            <person name="Tikhonova E.N."/>
            <person name="Suleimanov R.Z."/>
            <person name="Miroshnikov K."/>
            <person name="Oshkin I.Y."/>
            <person name="Belova S.E."/>
            <person name="Danilova O.V."/>
            <person name="Ashikhmin A."/>
            <person name="Konopkin A."/>
            <person name="But S.Y."/>
            <person name="Khmelenina V.N."/>
            <person name="Kuznetsov N."/>
            <person name="Pimenov N.V."/>
            <person name="Dedysh S.N."/>
        </authorList>
    </citation>
    <scope>NUCLEOTIDE SEQUENCE</scope>
    <source>
        <strain evidence="2">MP1</strain>
    </source>
</reference>
<evidence type="ECO:0000256" key="1">
    <source>
        <dbReference type="SAM" id="Phobius"/>
    </source>
</evidence>
<dbReference type="EMBL" id="CP113517">
    <property type="protein sequence ID" value="WAR43757.1"/>
    <property type="molecule type" value="Genomic_DNA"/>
</dbReference>
<proteinExistence type="predicted"/>
<feature type="transmembrane region" description="Helical" evidence="1">
    <location>
        <begin position="34"/>
        <end position="58"/>
    </location>
</feature>
<organism evidence="2 3">
    <name type="scientific">Methylomonas rapida</name>
    <dbReference type="NCBI Taxonomy" id="2963939"/>
    <lineage>
        <taxon>Bacteria</taxon>
        <taxon>Pseudomonadati</taxon>
        <taxon>Pseudomonadota</taxon>
        <taxon>Gammaproteobacteria</taxon>
        <taxon>Methylococcales</taxon>
        <taxon>Methylococcaceae</taxon>
        <taxon>Methylomonas</taxon>
    </lineage>
</organism>
<keyword evidence="1" id="KW-0472">Membrane</keyword>
<protein>
    <submittedName>
        <fullName evidence="2">Uncharacterized protein</fullName>
    </submittedName>
</protein>
<dbReference type="RefSeq" id="WP_255188743.1">
    <property type="nucleotide sequence ID" value="NZ_CP113517.1"/>
</dbReference>
<sequence>MNTVILVLLLVLLVSALAGYWLTSRKAEEKPVKIMMFIGYFWVLTFLQLFLLAAAYYLGQRYFPL</sequence>
<keyword evidence="1" id="KW-1133">Transmembrane helix</keyword>
<accession>A0ABY7GFI3</accession>
<keyword evidence="3" id="KW-1185">Reference proteome</keyword>
<evidence type="ECO:0000313" key="2">
    <source>
        <dbReference type="EMBL" id="WAR43757.1"/>
    </source>
</evidence>
<name>A0ABY7GFI3_9GAMM</name>
<keyword evidence="1" id="KW-0812">Transmembrane</keyword>
<gene>
    <name evidence="2" type="ORF">NM686_015405</name>
</gene>
<evidence type="ECO:0000313" key="3">
    <source>
        <dbReference type="Proteomes" id="UP001162780"/>
    </source>
</evidence>
<dbReference type="Proteomes" id="UP001162780">
    <property type="component" value="Chromosome"/>
</dbReference>